<dbReference type="AlphaFoldDB" id="B9T0R8"/>
<gene>
    <name evidence="1" type="ORF">RCOM_1441030</name>
</gene>
<sequence length="172" mass="19236">MRNPKNVTEVSEQYDPNPTIASIVQMINGNDKVHDSPCSNGVVRFAAIRTAIISTSPLKFHEPTVPATSNSPQKVGGAIINFEKGLLPTALPSPNLAREVGEYSICISHPVVKCHKYFHLYGVANDKKLDIASLYLGERAYIWHQGWRANNKEKDWDRFPEALCQRFGEMNV</sequence>
<name>B9T0R8_RICCO</name>
<dbReference type="InParanoid" id="B9T0R8"/>
<evidence type="ECO:0000313" key="1">
    <source>
        <dbReference type="EMBL" id="EEF30557.1"/>
    </source>
</evidence>
<reference evidence="2" key="1">
    <citation type="journal article" date="2010" name="Nat. Biotechnol.">
        <title>Draft genome sequence of the oilseed species Ricinus communis.</title>
        <authorList>
            <person name="Chan A.P."/>
            <person name="Crabtree J."/>
            <person name="Zhao Q."/>
            <person name="Lorenzi H."/>
            <person name="Orvis J."/>
            <person name="Puiu D."/>
            <person name="Melake-Berhan A."/>
            <person name="Jones K.M."/>
            <person name="Redman J."/>
            <person name="Chen G."/>
            <person name="Cahoon E.B."/>
            <person name="Gedil M."/>
            <person name="Stanke M."/>
            <person name="Haas B.J."/>
            <person name="Wortman J.R."/>
            <person name="Fraser-Liggett C.M."/>
            <person name="Ravel J."/>
            <person name="Rabinowicz P.D."/>
        </authorList>
    </citation>
    <scope>NUCLEOTIDE SEQUENCE [LARGE SCALE GENOMIC DNA]</scope>
    <source>
        <strain evidence="2">cv. Hale</strain>
    </source>
</reference>
<proteinExistence type="predicted"/>
<keyword evidence="2" id="KW-1185">Reference proteome</keyword>
<dbReference type="EMBL" id="EQ974310">
    <property type="protein sequence ID" value="EEF30557.1"/>
    <property type="molecule type" value="Genomic_DNA"/>
</dbReference>
<organism evidence="1 2">
    <name type="scientific">Ricinus communis</name>
    <name type="common">Castor bean</name>
    <dbReference type="NCBI Taxonomy" id="3988"/>
    <lineage>
        <taxon>Eukaryota</taxon>
        <taxon>Viridiplantae</taxon>
        <taxon>Streptophyta</taxon>
        <taxon>Embryophyta</taxon>
        <taxon>Tracheophyta</taxon>
        <taxon>Spermatophyta</taxon>
        <taxon>Magnoliopsida</taxon>
        <taxon>eudicotyledons</taxon>
        <taxon>Gunneridae</taxon>
        <taxon>Pentapetalae</taxon>
        <taxon>rosids</taxon>
        <taxon>fabids</taxon>
        <taxon>Malpighiales</taxon>
        <taxon>Euphorbiaceae</taxon>
        <taxon>Acalyphoideae</taxon>
        <taxon>Acalypheae</taxon>
        <taxon>Ricinus</taxon>
    </lineage>
</organism>
<protein>
    <submittedName>
        <fullName evidence="1">Uncharacterized protein</fullName>
    </submittedName>
</protein>
<accession>B9T0R8</accession>
<dbReference type="Proteomes" id="UP000008311">
    <property type="component" value="Unassembled WGS sequence"/>
</dbReference>
<evidence type="ECO:0000313" key="2">
    <source>
        <dbReference type="Proteomes" id="UP000008311"/>
    </source>
</evidence>